<sequence length="71" mass="8057">MLENLLHRVFADVRLDVSQSGRDGRNYDPSEWYVVPQPVIDQAIDLIISGEIVNVVYDRSAQRLVTRSPSS</sequence>
<gene>
    <name evidence="1" type="ordered locus">Ksed_15100</name>
</gene>
<dbReference type="HOGENOM" id="CLU_192077_0_0_11"/>
<accession>C7NI24</accession>
<proteinExistence type="predicted"/>
<dbReference type="STRING" id="478801.Ksed_15100"/>
<dbReference type="Proteomes" id="UP000006666">
    <property type="component" value="Chromosome"/>
</dbReference>
<dbReference type="RefSeq" id="WP_015779476.1">
    <property type="nucleotide sequence ID" value="NC_013169.1"/>
</dbReference>
<keyword evidence="2" id="KW-1185">Reference proteome</keyword>
<reference evidence="1 2" key="1">
    <citation type="journal article" date="2009" name="Stand. Genomic Sci.">
        <title>Complete genome sequence of Kytococcus sedentarius type strain (541).</title>
        <authorList>
            <person name="Sims D."/>
            <person name="Brettin T."/>
            <person name="Detter J.C."/>
            <person name="Han C."/>
            <person name="Lapidus A."/>
            <person name="Copeland A."/>
            <person name="Glavina Del Rio T."/>
            <person name="Nolan M."/>
            <person name="Chen F."/>
            <person name="Lucas S."/>
            <person name="Tice H."/>
            <person name="Cheng J.F."/>
            <person name="Bruce D."/>
            <person name="Goodwin L."/>
            <person name="Pitluck S."/>
            <person name="Ovchinnikova G."/>
            <person name="Pati A."/>
            <person name="Ivanova N."/>
            <person name="Mavrommatis K."/>
            <person name="Chen A."/>
            <person name="Palaniappan K."/>
            <person name="D'haeseleer P."/>
            <person name="Chain P."/>
            <person name="Bristow J."/>
            <person name="Eisen J.A."/>
            <person name="Markowitz V."/>
            <person name="Hugenholtz P."/>
            <person name="Schneider S."/>
            <person name="Goker M."/>
            <person name="Pukall R."/>
            <person name="Kyrpides N.C."/>
            <person name="Klenk H.P."/>
        </authorList>
    </citation>
    <scope>NUCLEOTIDE SEQUENCE [LARGE SCALE GENOMIC DNA]</scope>
    <source>
        <strain evidence="2">ATCC 14392 / DSM 20547 / JCM 11482 / CCUG 33030 / NBRC 15357 / NCTC 11040 / CCM 314 / 541</strain>
    </source>
</reference>
<evidence type="ECO:0000313" key="2">
    <source>
        <dbReference type="Proteomes" id="UP000006666"/>
    </source>
</evidence>
<protein>
    <submittedName>
        <fullName evidence="1">T5orf172 domain-containing protein</fullName>
    </submittedName>
</protein>
<dbReference type="AlphaFoldDB" id="C7NI24"/>
<dbReference type="EMBL" id="CP001686">
    <property type="protein sequence ID" value="ACV06531.1"/>
    <property type="molecule type" value="Genomic_DNA"/>
</dbReference>
<dbReference type="KEGG" id="kse:Ksed_15100"/>
<name>C7NI24_KYTSD</name>
<evidence type="ECO:0000313" key="1">
    <source>
        <dbReference type="EMBL" id="ACV06531.1"/>
    </source>
</evidence>
<organism evidence="1 2">
    <name type="scientific">Kytococcus sedentarius (strain ATCC 14392 / DSM 20547 / JCM 11482 / CCUG 33030 / NBRC 15357 / NCTC 11040 / CCM 314 / 541)</name>
    <name type="common">Micrococcus sedentarius</name>
    <dbReference type="NCBI Taxonomy" id="478801"/>
    <lineage>
        <taxon>Bacteria</taxon>
        <taxon>Bacillati</taxon>
        <taxon>Actinomycetota</taxon>
        <taxon>Actinomycetes</taxon>
        <taxon>Micrococcales</taxon>
        <taxon>Kytococcaceae</taxon>
        <taxon>Kytococcus</taxon>
    </lineage>
</organism>